<keyword evidence="2" id="KW-1185">Reference proteome</keyword>
<protein>
    <submittedName>
        <fullName evidence="1">18634_t:CDS:1</fullName>
    </submittedName>
</protein>
<proteinExistence type="predicted"/>
<name>A0A9W4SV68_9GLOM</name>
<dbReference type="Proteomes" id="UP001153678">
    <property type="component" value="Unassembled WGS sequence"/>
</dbReference>
<dbReference type="AlphaFoldDB" id="A0A9W4SV68"/>
<feature type="non-terminal residue" evidence="1">
    <location>
        <position position="244"/>
    </location>
</feature>
<organism evidence="1 2">
    <name type="scientific">Funneliformis geosporum</name>
    <dbReference type="NCBI Taxonomy" id="1117311"/>
    <lineage>
        <taxon>Eukaryota</taxon>
        <taxon>Fungi</taxon>
        <taxon>Fungi incertae sedis</taxon>
        <taxon>Mucoromycota</taxon>
        <taxon>Glomeromycotina</taxon>
        <taxon>Glomeromycetes</taxon>
        <taxon>Glomerales</taxon>
        <taxon>Glomeraceae</taxon>
        <taxon>Funneliformis</taxon>
    </lineage>
</organism>
<dbReference type="OrthoDB" id="5596319at2759"/>
<dbReference type="EMBL" id="CAMKVN010002759">
    <property type="protein sequence ID" value="CAI2182520.1"/>
    <property type="molecule type" value="Genomic_DNA"/>
</dbReference>
<accession>A0A9W4SV68</accession>
<gene>
    <name evidence="1" type="ORF">FWILDA_LOCUS10621</name>
</gene>
<evidence type="ECO:0000313" key="1">
    <source>
        <dbReference type="EMBL" id="CAI2182520.1"/>
    </source>
</evidence>
<comment type="caution">
    <text evidence="1">The sequence shown here is derived from an EMBL/GenBank/DDBJ whole genome shotgun (WGS) entry which is preliminary data.</text>
</comment>
<evidence type="ECO:0000313" key="2">
    <source>
        <dbReference type="Proteomes" id="UP001153678"/>
    </source>
</evidence>
<sequence length="244" mass="28052">KYQNPDLLFKQVQTLFEEFMSDRDIVIDPLVITDVYILTNGQQKLELKILSQEIRGYQTFHKLINKLKESYSMKAIKFLHQYLLDAIVFTKVPDQHDHLIEFLAAEGVLTPADSFLNKVRLSFPFVGIYIKMDVLSELFSHISRSEIPLDKDQKLDILKMLQVIVTFFDVKLIHLAPLCCFKKATVPVNVGQDGDYVHHYVDIVINGNEENIVLELVVTANQSNLEEHFNHALFYGDNLVATAI</sequence>
<reference evidence="1" key="1">
    <citation type="submission" date="2022-08" db="EMBL/GenBank/DDBJ databases">
        <authorList>
            <person name="Kallberg Y."/>
            <person name="Tangrot J."/>
            <person name="Rosling A."/>
        </authorList>
    </citation>
    <scope>NUCLEOTIDE SEQUENCE</scope>
    <source>
        <strain evidence="1">Wild A</strain>
    </source>
</reference>